<evidence type="ECO:0000259" key="4">
    <source>
        <dbReference type="Pfam" id="PF16135"/>
    </source>
</evidence>
<dbReference type="Proteomes" id="UP000011115">
    <property type="component" value="Unassembled WGS sequence"/>
</dbReference>
<dbReference type="InParanoid" id="M1DLZ9"/>
<proteinExistence type="predicted"/>
<dbReference type="EnsemblPlants" id="PGSC0003DMT400091155">
    <property type="protein sequence ID" value="PGSC0003DMT400091155"/>
    <property type="gene ID" value="PGSC0003DMG400040726"/>
</dbReference>
<dbReference type="STRING" id="4113.M1DLZ9"/>
<dbReference type="Pfam" id="PF16135">
    <property type="entry name" value="TDBD"/>
    <property type="match status" value="1"/>
</dbReference>
<evidence type="ECO:0000313" key="6">
    <source>
        <dbReference type="Proteomes" id="UP000011115"/>
    </source>
</evidence>
<evidence type="ECO:0000256" key="3">
    <source>
        <dbReference type="SAM" id="MobiDB-lite"/>
    </source>
</evidence>
<feature type="region of interest" description="Disordered" evidence="3">
    <location>
        <begin position="1"/>
        <end position="97"/>
    </location>
</feature>
<dbReference type="eggNOG" id="ENOG502SD3A">
    <property type="taxonomic scope" value="Eukaryota"/>
</dbReference>
<dbReference type="PANTHER" id="PTHR46309:SF5">
    <property type="entry name" value="GNAT FAMILY ACETYLTRANSFERASE"/>
    <property type="match status" value="1"/>
</dbReference>
<dbReference type="AlphaFoldDB" id="M1DLZ9"/>
<evidence type="ECO:0000313" key="5">
    <source>
        <dbReference type="EnsemblPlants" id="PGSC0003DMT400091155"/>
    </source>
</evidence>
<dbReference type="HOGENOM" id="CLU_1374315_0_0_1"/>
<comment type="subcellular location">
    <subcellularLocation>
        <location evidence="1">Nucleus</location>
    </subcellularLocation>
</comment>
<feature type="compositionally biased region" description="Basic residues" evidence="3">
    <location>
        <begin position="73"/>
        <end position="94"/>
    </location>
</feature>
<dbReference type="Gramene" id="PGSC0003DMT400091155">
    <property type="protein sequence ID" value="PGSC0003DMT400091155"/>
    <property type="gene ID" value="PGSC0003DMG400040726"/>
</dbReference>
<name>M1DLZ9_SOLTU</name>
<reference evidence="5" key="2">
    <citation type="submission" date="2015-06" db="UniProtKB">
        <authorList>
            <consortium name="EnsemblPlants"/>
        </authorList>
    </citation>
    <scope>IDENTIFICATION</scope>
    <source>
        <strain evidence="5">DM1-3 516 R44</strain>
    </source>
</reference>
<keyword evidence="6" id="KW-1185">Reference proteome</keyword>
<dbReference type="InterPro" id="IPR042163">
    <property type="entry name" value="PHF12"/>
</dbReference>
<protein>
    <submittedName>
        <fullName evidence="5">Acetyltransferase, GNAT family protein</fullName>
    </submittedName>
</protein>
<dbReference type="PANTHER" id="PTHR46309">
    <property type="entry name" value="PHD FINGER PROTEIN 12"/>
    <property type="match status" value="1"/>
</dbReference>
<organism evidence="5 6">
    <name type="scientific">Solanum tuberosum</name>
    <name type="common">Potato</name>
    <dbReference type="NCBI Taxonomy" id="4113"/>
    <lineage>
        <taxon>Eukaryota</taxon>
        <taxon>Viridiplantae</taxon>
        <taxon>Streptophyta</taxon>
        <taxon>Embryophyta</taxon>
        <taxon>Tracheophyta</taxon>
        <taxon>Spermatophyta</taxon>
        <taxon>Magnoliopsida</taxon>
        <taxon>eudicotyledons</taxon>
        <taxon>Gunneridae</taxon>
        <taxon>Pentapetalae</taxon>
        <taxon>asterids</taxon>
        <taxon>lamiids</taxon>
        <taxon>Solanales</taxon>
        <taxon>Solanaceae</taxon>
        <taxon>Solanoideae</taxon>
        <taxon>Solaneae</taxon>
        <taxon>Solanum</taxon>
    </lineage>
</organism>
<evidence type="ECO:0000256" key="2">
    <source>
        <dbReference type="ARBA" id="ARBA00023242"/>
    </source>
</evidence>
<dbReference type="GO" id="GO:0005634">
    <property type="term" value="C:nucleus"/>
    <property type="evidence" value="ECO:0007669"/>
    <property type="project" value="UniProtKB-SubCell"/>
</dbReference>
<dbReference type="PaxDb" id="4113-PGSC0003DMT400091155"/>
<feature type="domain" description="Tify" evidence="4">
    <location>
        <begin position="131"/>
        <end position="180"/>
    </location>
</feature>
<feature type="compositionally biased region" description="Basic and acidic residues" evidence="3">
    <location>
        <begin position="10"/>
        <end position="20"/>
    </location>
</feature>
<accession>M1DLZ9</accession>
<sequence length="199" mass="22654">MGDLQYGAKLPEKKSKEEFLAHPIRGYLTEDDTTLDNSSMGRSRKRNRHSKKEQHAKDEPFSLEDNQDSFVSSKKRNTRGRRKRVGKSRKRKVNGQKQSRATILSWLINCDVIKENVEVVVIEEETRKKLGKIKKEGILCSCCCTIFTVGDFYKYTGGTTSKHYEYILIAETCSSLLSSMVKAYFTNVGSDAPTSHTRS</sequence>
<reference evidence="6" key="1">
    <citation type="journal article" date="2011" name="Nature">
        <title>Genome sequence and analysis of the tuber crop potato.</title>
        <authorList>
            <consortium name="The Potato Genome Sequencing Consortium"/>
        </authorList>
    </citation>
    <scope>NUCLEOTIDE SEQUENCE [LARGE SCALE GENOMIC DNA]</scope>
    <source>
        <strain evidence="6">cv. DM1-3 516 R44</strain>
    </source>
</reference>
<keyword evidence="2" id="KW-0539">Nucleus</keyword>
<evidence type="ECO:0000256" key="1">
    <source>
        <dbReference type="ARBA" id="ARBA00004123"/>
    </source>
</evidence>
<dbReference type="GO" id="GO:0003714">
    <property type="term" value="F:transcription corepressor activity"/>
    <property type="evidence" value="ECO:0007669"/>
    <property type="project" value="InterPro"/>
</dbReference>
<dbReference type="InterPro" id="IPR032308">
    <property type="entry name" value="TDBD"/>
</dbReference>
<feature type="compositionally biased region" description="Basic residues" evidence="3">
    <location>
        <begin position="42"/>
        <end position="52"/>
    </location>
</feature>